<feature type="signal peptide" evidence="2">
    <location>
        <begin position="1"/>
        <end position="17"/>
    </location>
</feature>
<evidence type="ECO:0000256" key="1">
    <source>
        <dbReference type="SAM" id="MobiDB-lite"/>
    </source>
</evidence>
<accession>A0A9P6HX14</accession>
<keyword evidence="4" id="KW-1185">Reference proteome</keyword>
<dbReference type="Proteomes" id="UP000781932">
    <property type="component" value="Unassembled WGS sequence"/>
</dbReference>
<dbReference type="RefSeq" id="XP_038741420.1">
    <property type="nucleotide sequence ID" value="XM_038893305.1"/>
</dbReference>
<evidence type="ECO:0000313" key="3">
    <source>
        <dbReference type="EMBL" id="KAF9871959.1"/>
    </source>
</evidence>
<name>A0A9P6HX14_9PEZI</name>
<evidence type="ECO:0000313" key="4">
    <source>
        <dbReference type="Proteomes" id="UP000781932"/>
    </source>
</evidence>
<organism evidence="3 4">
    <name type="scientific">Colletotrichum karsti</name>
    <dbReference type="NCBI Taxonomy" id="1095194"/>
    <lineage>
        <taxon>Eukaryota</taxon>
        <taxon>Fungi</taxon>
        <taxon>Dikarya</taxon>
        <taxon>Ascomycota</taxon>
        <taxon>Pezizomycotina</taxon>
        <taxon>Sordariomycetes</taxon>
        <taxon>Hypocreomycetidae</taxon>
        <taxon>Glomerellales</taxon>
        <taxon>Glomerellaceae</taxon>
        <taxon>Colletotrichum</taxon>
        <taxon>Colletotrichum boninense species complex</taxon>
    </lineage>
</organism>
<dbReference type="EMBL" id="JAATWM020000041">
    <property type="protein sequence ID" value="KAF9871959.1"/>
    <property type="molecule type" value="Genomic_DNA"/>
</dbReference>
<protein>
    <recommendedName>
        <fullName evidence="5">Cytochrome p450 protein</fullName>
    </recommendedName>
</protein>
<reference evidence="3" key="1">
    <citation type="submission" date="2020-03" db="EMBL/GenBank/DDBJ databases">
        <authorList>
            <person name="He L."/>
        </authorList>
    </citation>
    <scope>NUCLEOTIDE SEQUENCE</scope>
    <source>
        <strain evidence="3">CkLH20</strain>
    </source>
</reference>
<evidence type="ECO:0008006" key="5">
    <source>
        <dbReference type="Google" id="ProtNLM"/>
    </source>
</evidence>
<feature type="region of interest" description="Disordered" evidence="1">
    <location>
        <begin position="177"/>
        <end position="196"/>
    </location>
</feature>
<dbReference type="GeneID" id="62166379"/>
<feature type="compositionally biased region" description="Polar residues" evidence="1">
    <location>
        <begin position="185"/>
        <end position="196"/>
    </location>
</feature>
<keyword evidence="2" id="KW-0732">Signal</keyword>
<proteinExistence type="predicted"/>
<sequence>MQPIGTILLSMAALAAAAPSANTRRAVAADSGPFQVYAYGTGIGGLAMFSSGGDAFFGDHRKMNDSNAAPVVFTPTDNDVWVGAPNTTEFNNTSTLPNWSNLTFSIPSTTSSNHTVGFSNSSSTDRQSSGFMFYGSFIFVEATTGGMESLWYATPSSVDGVFNLKWNQTGDDSSNKITLTLKKTPPSNAQLTSDSA</sequence>
<evidence type="ECO:0000256" key="2">
    <source>
        <dbReference type="SAM" id="SignalP"/>
    </source>
</evidence>
<dbReference type="OrthoDB" id="5230873at2759"/>
<reference evidence="3" key="2">
    <citation type="submission" date="2020-11" db="EMBL/GenBank/DDBJ databases">
        <title>Whole genome sequencing of Colletotrichum sp.</title>
        <authorList>
            <person name="Li H."/>
        </authorList>
    </citation>
    <scope>NUCLEOTIDE SEQUENCE</scope>
    <source>
        <strain evidence="3">CkLH20</strain>
    </source>
</reference>
<comment type="caution">
    <text evidence="3">The sequence shown here is derived from an EMBL/GenBank/DDBJ whole genome shotgun (WGS) entry which is preliminary data.</text>
</comment>
<gene>
    <name evidence="3" type="ORF">CkaCkLH20_10591</name>
</gene>
<feature type="chain" id="PRO_5040409147" description="Cytochrome p450 protein" evidence="2">
    <location>
        <begin position="18"/>
        <end position="196"/>
    </location>
</feature>
<dbReference type="AlphaFoldDB" id="A0A9P6HX14"/>